<comment type="caution">
    <text evidence="4">The sequence shown here is derived from an EMBL/GenBank/DDBJ whole genome shotgun (WGS) entry which is preliminary data.</text>
</comment>
<dbReference type="Proteomes" id="UP000864586">
    <property type="component" value="Unassembled WGS sequence"/>
</dbReference>
<feature type="chain" id="PRO_5034272425" description="Fimbrial protein" evidence="3">
    <location>
        <begin position="23"/>
        <end position="261"/>
    </location>
</feature>
<evidence type="ECO:0000313" key="4">
    <source>
        <dbReference type="EMBL" id="EGE3747784.1"/>
    </source>
</evidence>
<organism evidence="4">
    <name type="scientific">Shigella boydii</name>
    <dbReference type="NCBI Taxonomy" id="621"/>
    <lineage>
        <taxon>Bacteria</taxon>
        <taxon>Pseudomonadati</taxon>
        <taxon>Pseudomonadota</taxon>
        <taxon>Gammaproteobacteria</taxon>
        <taxon>Enterobacterales</taxon>
        <taxon>Enterobacteriaceae</taxon>
        <taxon>Shigella</taxon>
    </lineage>
</organism>
<dbReference type="GO" id="GO:0009289">
    <property type="term" value="C:pilus"/>
    <property type="evidence" value="ECO:0007669"/>
    <property type="project" value="InterPro"/>
</dbReference>
<evidence type="ECO:0000256" key="2">
    <source>
        <dbReference type="ARBA" id="ARBA00049989"/>
    </source>
</evidence>
<proteinExistence type="inferred from homology"/>
<evidence type="ECO:0008006" key="5">
    <source>
        <dbReference type="Google" id="ProtNLM"/>
    </source>
</evidence>
<dbReference type="Pfam" id="PF02432">
    <property type="entry name" value="Fimbrial_K88"/>
    <property type="match status" value="1"/>
</dbReference>
<sequence>MKKTLIALAVAASAVISGSAMAWTANGTGNSVELGGTLKPVAKVTPWEVKTGDAVTNLDALVQKGQKVVNVAVNQAIPVLGIRTQTKGTFPGQKGISPQIDFGNAINVAAIKNSEAVLTIDVKSGNGGGKIGTLSTSLLVGAEYSYTGPNNGKYVMVASTSGDGFFGGLPKDKSGSLSNPYDRIVAISGEFVEKYNDQGTTWPYGGGYGAWNFSDSSYQYSAFYGSGIEKGKNITITLDQAVVGDAQIQWKASLPVTVSYM</sequence>
<reference evidence="4" key="1">
    <citation type="submission" date="2018-05" db="EMBL/GenBank/DDBJ databases">
        <authorList>
            <person name="Ashton P.M."/>
            <person name="Dallman T."/>
            <person name="Nair S."/>
            <person name="De Pinna E."/>
            <person name="Peters T."/>
            <person name="Grant K."/>
        </authorList>
    </citation>
    <scope>NUCLEOTIDE SEQUENCE</scope>
    <source>
        <strain evidence="4">287711</strain>
    </source>
</reference>
<feature type="signal peptide" evidence="3">
    <location>
        <begin position="1"/>
        <end position="22"/>
    </location>
</feature>
<comment type="similarity">
    <text evidence="2">Belongs to the fimbrial K88 protein family.</text>
</comment>
<protein>
    <recommendedName>
        <fullName evidence="5">Fimbrial protein</fullName>
    </recommendedName>
</protein>
<keyword evidence="1 3" id="KW-0732">Signal</keyword>
<evidence type="ECO:0000256" key="3">
    <source>
        <dbReference type="SAM" id="SignalP"/>
    </source>
</evidence>
<dbReference type="GO" id="GO:0007155">
    <property type="term" value="P:cell adhesion"/>
    <property type="evidence" value="ECO:0007669"/>
    <property type="project" value="InterPro"/>
</dbReference>
<gene>
    <name evidence="4" type="ORF">DLV22_24925</name>
</gene>
<evidence type="ECO:0000256" key="1">
    <source>
        <dbReference type="ARBA" id="ARBA00022729"/>
    </source>
</evidence>
<accession>A0A8H9E1W1</accession>
<name>A0A8H9E1W1_SHIBO</name>
<dbReference type="InterPro" id="IPR003467">
    <property type="entry name" value="Fimbrial_K88_FaeH"/>
</dbReference>
<dbReference type="AlphaFoldDB" id="A0A8H9E1W1"/>
<dbReference type="EMBL" id="AAVUMO010000165">
    <property type="protein sequence ID" value="EGE3747784.1"/>
    <property type="molecule type" value="Genomic_DNA"/>
</dbReference>